<keyword evidence="4" id="KW-0732">Signal</keyword>
<sequence length="532" mass="60424">MNKLAFSFLLTFFSSNVWADDITQSLQQSKQQFADLQSQNQQRWLEQHQFQSTSQAVENGDFSQICLDYQGVKFKGITLIDPMPFAPKSGECLNEARLNQLSQQLTQAYVEKGYIHNPFQFEDDQSGVLTLHVFEGKIAAIGSDNKRFNLSQILPNAIGKPLKVQDLDQALDQANRITGNSVSVDVLPAKNGEIKLKFTNEPTSRFNGSIGLDNYASRTYDRWQARSSVSIGNPFGLSDTLYLSGTHTLKSRHQFSRAALLYYSLPYGYWTFSGFASVSQFKTPLSLQTLSLQQKGRTLQTGLTADYVFHRGSNHISTFSTQVEKINSKNRLDDVILDLQSPKLTSISIGLNHLQLFENATFATDFRYEQGRNKGENQPEDLFSRWNFELKFNRYQSIGEQLFRHSHQLTAQYSHDYLPSIKQEDLTGRYRVRGLNDLSLSAEKNIVLHNDIAWVKATELGTFLPYVGIDFGVQKSTQANAQREQAFAYAVGLNWEQKTFQANLEWAMGRLFSKTDGVKQERLVLGSISYKF</sequence>
<evidence type="ECO:0000259" key="5">
    <source>
        <dbReference type="Pfam" id="PF03865"/>
    </source>
</evidence>
<dbReference type="STRING" id="1035839.GCA_000238795_01332"/>
<evidence type="ECO:0000259" key="6">
    <source>
        <dbReference type="Pfam" id="PF08479"/>
    </source>
</evidence>
<accession>A0A369YFQ5</accession>
<reference evidence="8 9" key="1">
    <citation type="submission" date="2018-05" db="EMBL/GenBank/DDBJ databases">
        <title>Draft Genome Sequences for a Diverse set of 7 Haemophilus Species.</title>
        <authorList>
            <person name="Nichols M."/>
            <person name="Topaz N."/>
            <person name="Wang X."/>
            <person name="Wang X."/>
            <person name="Boxrud D."/>
        </authorList>
    </citation>
    <scope>NUCLEOTIDE SEQUENCE [LARGE SCALE GENOMIC DNA]</scope>
    <source>
        <strain evidence="8 9">C2002001239</strain>
    </source>
</reference>
<evidence type="ECO:0000313" key="9">
    <source>
        <dbReference type="Proteomes" id="UP000253872"/>
    </source>
</evidence>
<feature type="domain" description="Haemolysin activator HlyB C-terminal" evidence="5">
    <location>
        <begin position="192"/>
        <end position="494"/>
    </location>
</feature>
<dbReference type="Pfam" id="PF08479">
    <property type="entry name" value="POTRA_2"/>
    <property type="match status" value="1"/>
</dbReference>
<keyword evidence="1" id="KW-1134">Transmembrane beta strand</keyword>
<dbReference type="InterPro" id="IPR013686">
    <property type="entry name" value="Polypept-transport_assoc_ShlB"/>
</dbReference>
<evidence type="ECO:0000256" key="3">
    <source>
        <dbReference type="ARBA" id="ARBA00023237"/>
    </source>
</evidence>
<dbReference type="RefSeq" id="WP_111402774.1">
    <property type="nucleotide sequence ID" value="NZ_QEPN01000003.1"/>
</dbReference>
<evidence type="ECO:0000313" key="8">
    <source>
        <dbReference type="EMBL" id="RDE72713.1"/>
    </source>
</evidence>
<gene>
    <name evidence="8" type="ORF">DPV93_05395</name>
</gene>
<feature type="domain" description="Polypeptide-transport-associated ShlB-type" evidence="6">
    <location>
        <begin position="68"/>
        <end position="136"/>
    </location>
</feature>
<dbReference type="GO" id="GO:0098046">
    <property type="term" value="C:type V protein secretion system complex"/>
    <property type="evidence" value="ECO:0007669"/>
    <property type="project" value="TreeGrafter"/>
</dbReference>
<comment type="caution">
    <text evidence="8">The sequence shown here is derived from an EMBL/GenBank/DDBJ whole genome shotgun (WGS) entry which is preliminary data.</text>
</comment>
<dbReference type="InterPro" id="IPR027282">
    <property type="entry name" value="TPS"/>
</dbReference>
<evidence type="ECO:0000259" key="7">
    <source>
        <dbReference type="Pfam" id="PF17287"/>
    </source>
</evidence>
<dbReference type="Proteomes" id="UP000253872">
    <property type="component" value="Unassembled WGS sequence"/>
</dbReference>
<name>A0A369YFQ5_9PAST</name>
<dbReference type="Pfam" id="PF17287">
    <property type="entry name" value="POTRA_3"/>
    <property type="match status" value="1"/>
</dbReference>
<evidence type="ECO:0000256" key="2">
    <source>
        <dbReference type="ARBA" id="ARBA00022692"/>
    </source>
</evidence>
<dbReference type="InterPro" id="IPR035251">
    <property type="entry name" value="ShlB_POTRA"/>
</dbReference>
<organism evidence="8 9">
    <name type="scientific">Haemophilus sputorum</name>
    <dbReference type="NCBI Taxonomy" id="1078480"/>
    <lineage>
        <taxon>Bacteria</taxon>
        <taxon>Pseudomonadati</taxon>
        <taxon>Pseudomonadota</taxon>
        <taxon>Gammaproteobacteria</taxon>
        <taxon>Pasteurellales</taxon>
        <taxon>Pasteurellaceae</taxon>
        <taxon>Haemophilus</taxon>
    </lineage>
</organism>
<dbReference type="PANTHER" id="PTHR34597:SF3">
    <property type="entry name" value="OUTER MEMBRANE TRANSPORTER CDIB"/>
    <property type="match status" value="1"/>
</dbReference>
<protein>
    <submittedName>
        <fullName evidence="8">ShlB/FhaC/HecB family hemolysin secretion/activation protein</fullName>
    </submittedName>
</protein>
<dbReference type="GO" id="GO:0008320">
    <property type="term" value="F:protein transmembrane transporter activity"/>
    <property type="evidence" value="ECO:0007669"/>
    <property type="project" value="TreeGrafter"/>
</dbReference>
<feature type="signal peptide" evidence="4">
    <location>
        <begin position="1"/>
        <end position="19"/>
    </location>
</feature>
<dbReference type="EMBL" id="QEPN01000003">
    <property type="protein sequence ID" value="RDE72713.1"/>
    <property type="molecule type" value="Genomic_DNA"/>
</dbReference>
<dbReference type="InterPro" id="IPR005565">
    <property type="entry name" value="Hemolysn_activator_HlyB_C"/>
</dbReference>
<dbReference type="GO" id="GO:0046819">
    <property type="term" value="P:protein secretion by the type V secretion system"/>
    <property type="evidence" value="ECO:0007669"/>
    <property type="project" value="TreeGrafter"/>
</dbReference>
<keyword evidence="1" id="KW-0472">Membrane</keyword>
<dbReference type="PIRSF" id="PIRSF029745">
    <property type="entry name" value="FhaC"/>
    <property type="match status" value="1"/>
</dbReference>
<evidence type="ECO:0000256" key="1">
    <source>
        <dbReference type="ARBA" id="ARBA00022452"/>
    </source>
</evidence>
<keyword evidence="2" id="KW-0812">Transmembrane</keyword>
<evidence type="ECO:0000256" key="4">
    <source>
        <dbReference type="SAM" id="SignalP"/>
    </source>
</evidence>
<dbReference type="AlphaFoldDB" id="A0A369YFQ5"/>
<dbReference type="InterPro" id="IPR051544">
    <property type="entry name" value="TPS_OM_transporter"/>
</dbReference>
<dbReference type="Gene3D" id="2.40.160.50">
    <property type="entry name" value="membrane protein fhac: a member of the omp85/tpsb transporter family"/>
    <property type="match status" value="1"/>
</dbReference>
<proteinExistence type="predicted"/>
<dbReference type="Gene3D" id="3.10.20.310">
    <property type="entry name" value="membrane protein fhac"/>
    <property type="match status" value="1"/>
</dbReference>
<dbReference type="PANTHER" id="PTHR34597">
    <property type="entry name" value="SLR1661 PROTEIN"/>
    <property type="match status" value="1"/>
</dbReference>
<keyword evidence="3" id="KW-0998">Cell outer membrane</keyword>
<dbReference type="Pfam" id="PF03865">
    <property type="entry name" value="ShlB"/>
    <property type="match status" value="1"/>
</dbReference>
<feature type="chain" id="PRO_5016579450" evidence="4">
    <location>
        <begin position="20"/>
        <end position="532"/>
    </location>
</feature>
<feature type="domain" description="ShlB POTRA" evidence="7">
    <location>
        <begin position="137"/>
        <end position="188"/>
    </location>
</feature>